<organism evidence="2 3">
    <name type="scientific">Caenorhabditis japonica</name>
    <dbReference type="NCBI Taxonomy" id="281687"/>
    <lineage>
        <taxon>Eukaryota</taxon>
        <taxon>Metazoa</taxon>
        <taxon>Ecdysozoa</taxon>
        <taxon>Nematoda</taxon>
        <taxon>Chromadorea</taxon>
        <taxon>Rhabditida</taxon>
        <taxon>Rhabditina</taxon>
        <taxon>Rhabditomorpha</taxon>
        <taxon>Rhabditoidea</taxon>
        <taxon>Rhabditidae</taxon>
        <taxon>Peloderinae</taxon>
        <taxon>Caenorhabditis</taxon>
    </lineage>
</organism>
<keyword evidence="3" id="KW-1185">Reference proteome</keyword>
<protein>
    <submittedName>
        <fullName evidence="2">Uncharacterized protein</fullName>
    </submittedName>
</protein>
<dbReference type="AlphaFoldDB" id="A0A8R1E6H1"/>
<evidence type="ECO:0000313" key="3">
    <source>
        <dbReference type="Proteomes" id="UP000005237"/>
    </source>
</evidence>
<dbReference type="EnsemblMetazoa" id="CJA20494a.1">
    <property type="protein sequence ID" value="CJA20494a.1"/>
    <property type="gene ID" value="WBGene00176066"/>
</dbReference>
<evidence type="ECO:0000313" key="2">
    <source>
        <dbReference type="EnsemblMetazoa" id="CJA20494a.1"/>
    </source>
</evidence>
<reference evidence="2" key="2">
    <citation type="submission" date="2022-06" db="UniProtKB">
        <authorList>
            <consortium name="EnsemblMetazoa"/>
        </authorList>
    </citation>
    <scope>IDENTIFICATION</scope>
    <source>
        <strain evidence="2">DF5081</strain>
    </source>
</reference>
<feature type="region of interest" description="Disordered" evidence="1">
    <location>
        <begin position="1"/>
        <end position="25"/>
    </location>
</feature>
<feature type="compositionally biased region" description="Polar residues" evidence="1">
    <location>
        <begin position="1"/>
        <end position="10"/>
    </location>
</feature>
<name>A0A8R1E6H1_CAEJA</name>
<sequence>MYTLPRSSTAVPPPDLIPSRAVPHSARDPLIRSDVPYDPLACRLSSSVPADPLLSRSLCSPILPRALRQTANDPSKSNSLPRRRLMTVQQFRLSNGSPGRTVNDIFSAAEYRNWAGPYDPRGAYGPLPPGQRATRWSHTYGEQRAPRTASLPGRTILAQSLVGSPVLPRHPPPVVQDRPSAVFDRYHVSPLMNRRAPLRAAGPGINVDRLKCQQSYWNSLRAHN</sequence>
<proteinExistence type="predicted"/>
<dbReference type="Proteomes" id="UP000005237">
    <property type="component" value="Unassembled WGS sequence"/>
</dbReference>
<accession>A0A8R1E6H1</accession>
<reference evidence="3" key="1">
    <citation type="submission" date="2010-08" db="EMBL/GenBank/DDBJ databases">
        <authorList>
            <consortium name="Caenorhabditis japonica Sequencing Consortium"/>
            <person name="Wilson R.K."/>
        </authorList>
    </citation>
    <scope>NUCLEOTIDE SEQUENCE [LARGE SCALE GENOMIC DNA]</scope>
    <source>
        <strain evidence="3">DF5081</strain>
    </source>
</reference>
<evidence type="ECO:0000256" key="1">
    <source>
        <dbReference type="SAM" id="MobiDB-lite"/>
    </source>
</evidence>